<feature type="compositionally biased region" description="Basic and acidic residues" evidence="1">
    <location>
        <begin position="512"/>
        <end position="536"/>
    </location>
</feature>
<feature type="compositionally biased region" description="Low complexity" evidence="1">
    <location>
        <begin position="500"/>
        <end position="511"/>
    </location>
</feature>
<feature type="region of interest" description="Disordered" evidence="1">
    <location>
        <begin position="148"/>
        <end position="168"/>
    </location>
</feature>
<dbReference type="EC" id="2.7.7.65" evidence="4"/>
<protein>
    <submittedName>
        <fullName evidence="4">Diguanylate cyclase</fullName>
        <ecNumber evidence="4">2.7.7.65</ecNumber>
    </submittedName>
</protein>
<proteinExistence type="predicted"/>
<keyword evidence="4" id="KW-0808">Transferase</keyword>
<dbReference type="Gene3D" id="3.30.70.270">
    <property type="match status" value="1"/>
</dbReference>
<feature type="region of interest" description="Disordered" evidence="1">
    <location>
        <begin position="500"/>
        <end position="578"/>
    </location>
</feature>
<dbReference type="SMART" id="SM00267">
    <property type="entry name" value="GGDEF"/>
    <property type="match status" value="1"/>
</dbReference>
<name>A0A9E6UNQ2_9HYPH</name>
<dbReference type="NCBIfam" id="TIGR00254">
    <property type="entry name" value="GGDEF"/>
    <property type="match status" value="1"/>
</dbReference>
<dbReference type="CDD" id="cd01949">
    <property type="entry name" value="GGDEF"/>
    <property type="match status" value="1"/>
</dbReference>
<evidence type="ECO:0000259" key="3">
    <source>
        <dbReference type="SMART" id="SM00267"/>
    </source>
</evidence>
<dbReference type="InterPro" id="IPR035965">
    <property type="entry name" value="PAS-like_dom_sf"/>
</dbReference>
<dbReference type="InterPro" id="IPR052155">
    <property type="entry name" value="Biofilm_reg_signaling"/>
</dbReference>
<keyword evidence="5" id="KW-1185">Reference proteome</keyword>
<dbReference type="SMART" id="SM00091">
    <property type="entry name" value="PAS"/>
    <property type="match status" value="1"/>
</dbReference>
<dbReference type="SUPFAM" id="SSF55785">
    <property type="entry name" value="PYP-like sensor domain (PAS domain)"/>
    <property type="match status" value="1"/>
</dbReference>
<dbReference type="GO" id="GO:0052621">
    <property type="term" value="F:diguanylate cyclase activity"/>
    <property type="evidence" value="ECO:0007669"/>
    <property type="project" value="UniProtKB-EC"/>
</dbReference>
<dbReference type="KEGG" id="cmet:K6K41_18000"/>
<evidence type="ECO:0000259" key="2">
    <source>
        <dbReference type="SMART" id="SM00091"/>
    </source>
</evidence>
<dbReference type="PANTHER" id="PTHR44757:SF2">
    <property type="entry name" value="BIOFILM ARCHITECTURE MAINTENANCE PROTEIN MBAA"/>
    <property type="match status" value="1"/>
</dbReference>
<dbReference type="Proteomes" id="UP000825701">
    <property type="component" value="Chromosome"/>
</dbReference>
<dbReference type="InterPro" id="IPR043128">
    <property type="entry name" value="Rev_trsase/Diguanyl_cyclase"/>
</dbReference>
<dbReference type="InterPro" id="IPR000160">
    <property type="entry name" value="GGDEF_dom"/>
</dbReference>
<dbReference type="CDD" id="cd00130">
    <property type="entry name" value="PAS"/>
    <property type="match status" value="1"/>
</dbReference>
<dbReference type="Pfam" id="PF00990">
    <property type="entry name" value="GGDEF"/>
    <property type="match status" value="1"/>
</dbReference>
<dbReference type="AlphaFoldDB" id="A0A9E6UNQ2"/>
<feature type="domain" description="GGDEF" evidence="3">
    <location>
        <begin position="285"/>
        <end position="452"/>
    </location>
</feature>
<reference evidence="4" key="1">
    <citation type="submission" date="2021-08" db="EMBL/GenBank/DDBJ databases">
        <authorList>
            <person name="Zhang H."/>
            <person name="Xu M."/>
            <person name="Yu Z."/>
            <person name="Yang L."/>
            <person name="Cai Y."/>
        </authorList>
    </citation>
    <scope>NUCLEOTIDE SEQUENCE</scope>
    <source>
        <strain evidence="4">CHL1</strain>
    </source>
</reference>
<accession>A0A9E6UNQ2</accession>
<dbReference type="NCBIfam" id="TIGR00229">
    <property type="entry name" value="sensory_box"/>
    <property type="match status" value="1"/>
</dbReference>
<feature type="compositionally biased region" description="Low complexity" evidence="1">
    <location>
        <begin position="118"/>
        <end position="127"/>
    </location>
</feature>
<organism evidence="4 5">
    <name type="scientific">Chenggangzhangella methanolivorans</name>
    <dbReference type="NCBI Taxonomy" id="1437009"/>
    <lineage>
        <taxon>Bacteria</taxon>
        <taxon>Pseudomonadati</taxon>
        <taxon>Pseudomonadota</taxon>
        <taxon>Alphaproteobacteria</taxon>
        <taxon>Hyphomicrobiales</taxon>
        <taxon>Methylopilaceae</taxon>
        <taxon>Chenggangzhangella</taxon>
    </lineage>
</organism>
<evidence type="ECO:0000256" key="1">
    <source>
        <dbReference type="SAM" id="MobiDB-lite"/>
    </source>
</evidence>
<sequence>MLRCPHTFARTTNGCASRASTATHFRRAPDPEFEIARLGAEVFQTPFCLIAITGEEEHWLLARREFPRQSLVRTGAFCCYAFAADGPFVCLDAAQDPLRRPPAGDRRTPHPLLRRRPSSTPTARGSACCASSTARRASAFQNGRWNCCRRSRGSSRPSSKKRRKARDGTIVQGFAEANSLATVATDHVGRITFWNPAAERMFGRSRDEVVGRSIEIIMPERFRAQHAAGMRRMTESGESRLAGKSVEVVGVDGAGREFPIEITISSWPGARGREYGAHVQDISERKIRERRLEHLARHDPLTGLLNKAAFGEEVARLLGEHGTATAIRLDLHRFKSINETFGHDVGDALLQTVALRLRSCLDETAIVGRVGADDFAALLPHDDEGAAREVAARLLALFESPFHVSRFAIPLAAAIGLAFAPAHAVEAEDLLARAEFAMLGAKPEARSACRAFDDSMANQLAARRAFKDELRRATVRGEWELFLPAPGRARRHDAIGLRGAAPMAPSAARAAEPGRFHADAGDPSHRFRRRPLDARRGLPSARRLARRGPRRPEDRGQPLRGALPLRRAEGRRRGGARP</sequence>
<feature type="region of interest" description="Disordered" evidence="1">
    <location>
        <begin position="99"/>
        <end position="127"/>
    </location>
</feature>
<dbReference type="Gene3D" id="3.30.450.20">
    <property type="entry name" value="PAS domain"/>
    <property type="match status" value="1"/>
</dbReference>
<evidence type="ECO:0000313" key="4">
    <source>
        <dbReference type="EMBL" id="QZN98819.1"/>
    </source>
</evidence>
<dbReference type="SUPFAM" id="SSF55073">
    <property type="entry name" value="Nucleotide cyclase"/>
    <property type="match status" value="1"/>
</dbReference>
<evidence type="ECO:0000313" key="5">
    <source>
        <dbReference type="Proteomes" id="UP000825701"/>
    </source>
</evidence>
<feature type="domain" description="PAS" evidence="2">
    <location>
        <begin position="169"/>
        <end position="235"/>
    </location>
</feature>
<feature type="compositionally biased region" description="Basic and acidic residues" evidence="1">
    <location>
        <begin position="99"/>
        <end position="108"/>
    </location>
</feature>
<dbReference type="PANTHER" id="PTHR44757">
    <property type="entry name" value="DIGUANYLATE CYCLASE DGCP"/>
    <property type="match status" value="1"/>
</dbReference>
<dbReference type="Pfam" id="PF13426">
    <property type="entry name" value="PAS_9"/>
    <property type="match status" value="1"/>
</dbReference>
<gene>
    <name evidence="4" type="ORF">K6K41_18000</name>
</gene>
<dbReference type="InterPro" id="IPR029787">
    <property type="entry name" value="Nucleotide_cyclase"/>
</dbReference>
<dbReference type="EMBL" id="CP081869">
    <property type="protein sequence ID" value="QZN98819.1"/>
    <property type="molecule type" value="Genomic_DNA"/>
</dbReference>
<keyword evidence="4" id="KW-0548">Nucleotidyltransferase</keyword>
<feature type="compositionally biased region" description="Basic residues" evidence="1">
    <location>
        <begin position="148"/>
        <end position="165"/>
    </location>
</feature>
<dbReference type="InterPro" id="IPR000014">
    <property type="entry name" value="PAS"/>
</dbReference>